<name>A0A7V8NRL4_9BACT</name>
<keyword evidence="2" id="KW-1185">Reference proteome</keyword>
<accession>A0A7V8NRL4</accession>
<evidence type="ECO:0000313" key="2">
    <source>
        <dbReference type="Proteomes" id="UP000567293"/>
    </source>
</evidence>
<dbReference type="AlphaFoldDB" id="A0A7V8NRL4"/>
<sequence>MQGRAWILADSFGARLETDLIATVPQIKLVADHTAIEYGLARFQFPDVDYDWRGKRIHRRHSFRHYLLFVVDEKQHIAEAKL</sequence>
<comment type="caution">
    <text evidence="1">The sequence shown here is derived from an EMBL/GenBank/DDBJ whole genome shotgun (WGS) entry which is preliminary data.</text>
</comment>
<proteinExistence type="predicted"/>
<reference evidence="1" key="1">
    <citation type="submission" date="2020-06" db="EMBL/GenBank/DDBJ databases">
        <title>Legume-microbial interactions unlock mineral nutrients during tropical forest succession.</title>
        <authorList>
            <person name="Epihov D.Z."/>
        </authorList>
    </citation>
    <scope>NUCLEOTIDE SEQUENCE [LARGE SCALE GENOMIC DNA]</scope>
    <source>
        <strain evidence="1">Pan2503</strain>
    </source>
</reference>
<dbReference type="EMBL" id="JACDQQ010001357">
    <property type="protein sequence ID" value="MBA0086106.1"/>
    <property type="molecule type" value="Genomic_DNA"/>
</dbReference>
<evidence type="ECO:0000313" key="1">
    <source>
        <dbReference type="EMBL" id="MBA0086106.1"/>
    </source>
</evidence>
<dbReference type="Proteomes" id="UP000567293">
    <property type="component" value="Unassembled WGS sequence"/>
</dbReference>
<protein>
    <submittedName>
        <fullName evidence="1">Uncharacterized protein</fullName>
    </submittedName>
</protein>
<gene>
    <name evidence="1" type="ORF">HRJ53_14050</name>
</gene>
<organism evidence="1 2">
    <name type="scientific">Candidatus Acidiferrum panamense</name>
    <dbReference type="NCBI Taxonomy" id="2741543"/>
    <lineage>
        <taxon>Bacteria</taxon>
        <taxon>Pseudomonadati</taxon>
        <taxon>Acidobacteriota</taxon>
        <taxon>Terriglobia</taxon>
        <taxon>Candidatus Acidiferrales</taxon>
        <taxon>Candidatus Acidiferrum</taxon>
    </lineage>
</organism>